<reference evidence="3" key="1">
    <citation type="journal article" date="2005" name="Nature">
        <title>The map-based sequence of the rice genome.</title>
        <authorList>
            <consortium name="International rice genome sequencing project (IRGSP)"/>
            <person name="Matsumoto T."/>
            <person name="Wu J."/>
            <person name="Kanamori H."/>
            <person name="Katayose Y."/>
            <person name="Fujisawa M."/>
            <person name="Namiki N."/>
            <person name="Mizuno H."/>
            <person name="Yamamoto K."/>
            <person name="Antonio B.A."/>
            <person name="Baba T."/>
            <person name="Sakata K."/>
            <person name="Nagamura Y."/>
            <person name="Aoki H."/>
            <person name="Arikawa K."/>
            <person name="Arita K."/>
            <person name="Bito T."/>
            <person name="Chiden Y."/>
            <person name="Fujitsuka N."/>
            <person name="Fukunaka R."/>
            <person name="Hamada M."/>
            <person name="Harada C."/>
            <person name="Hayashi A."/>
            <person name="Hijishita S."/>
            <person name="Honda M."/>
            <person name="Hosokawa S."/>
            <person name="Ichikawa Y."/>
            <person name="Idonuma A."/>
            <person name="Iijima M."/>
            <person name="Ikeda M."/>
            <person name="Ikeno M."/>
            <person name="Ito K."/>
            <person name="Ito S."/>
            <person name="Ito T."/>
            <person name="Ito Y."/>
            <person name="Ito Y."/>
            <person name="Iwabuchi A."/>
            <person name="Kamiya K."/>
            <person name="Karasawa W."/>
            <person name="Kurita K."/>
            <person name="Katagiri S."/>
            <person name="Kikuta A."/>
            <person name="Kobayashi H."/>
            <person name="Kobayashi N."/>
            <person name="Machita K."/>
            <person name="Maehara T."/>
            <person name="Masukawa M."/>
            <person name="Mizubayashi T."/>
            <person name="Mukai Y."/>
            <person name="Nagasaki H."/>
            <person name="Nagata Y."/>
            <person name="Naito S."/>
            <person name="Nakashima M."/>
            <person name="Nakama Y."/>
            <person name="Nakamichi Y."/>
            <person name="Nakamura M."/>
            <person name="Meguro A."/>
            <person name="Negishi M."/>
            <person name="Ohta I."/>
            <person name="Ohta T."/>
            <person name="Okamoto M."/>
            <person name="Ono N."/>
            <person name="Saji S."/>
            <person name="Sakaguchi M."/>
            <person name="Sakai K."/>
            <person name="Shibata M."/>
            <person name="Shimokawa T."/>
            <person name="Song J."/>
            <person name="Takazaki Y."/>
            <person name="Terasawa K."/>
            <person name="Tsugane M."/>
            <person name="Tsuji K."/>
            <person name="Ueda S."/>
            <person name="Waki K."/>
            <person name="Yamagata H."/>
            <person name="Yamamoto M."/>
            <person name="Yamamoto S."/>
            <person name="Yamane H."/>
            <person name="Yoshiki S."/>
            <person name="Yoshihara R."/>
            <person name="Yukawa K."/>
            <person name="Zhong H."/>
            <person name="Yano M."/>
            <person name="Yuan Q."/>
            <person name="Ouyang S."/>
            <person name="Liu J."/>
            <person name="Jones K.M."/>
            <person name="Gansberger K."/>
            <person name="Moffat K."/>
            <person name="Hill J."/>
            <person name="Bera J."/>
            <person name="Fadrosh D."/>
            <person name="Jin S."/>
            <person name="Johri S."/>
            <person name="Kim M."/>
            <person name="Overton L."/>
            <person name="Reardon M."/>
            <person name="Tsitrin T."/>
            <person name="Vuong H."/>
            <person name="Weaver B."/>
            <person name="Ciecko A."/>
            <person name="Tallon L."/>
            <person name="Jackson J."/>
            <person name="Pai G."/>
            <person name="Aken S.V."/>
            <person name="Utterback T."/>
            <person name="Reidmuller S."/>
            <person name="Feldblyum T."/>
            <person name="Hsiao J."/>
            <person name="Zismann V."/>
            <person name="Iobst S."/>
            <person name="de Vazeille A.R."/>
            <person name="Buell C.R."/>
            <person name="Ying K."/>
            <person name="Li Y."/>
            <person name="Lu T."/>
            <person name="Huang Y."/>
            <person name="Zhao Q."/>
            <person name="Feng Q."/>
            <person name="Zhang L."/>
            <person name="Zhu J."/>
            <person name="Weng Q."/>
            <person name="Mu J."/>
            <person name="Lu Y."/>
            <person name="Fan D."/>
            <person name="Liu Y."/>
            <person name="Guan J."/>
            <person name="Zhang Y."/>
            <person name="Yu S."/>
            <person name="Liu X."/>
            <person name="Zhang Y."/>
            <person name="Hong G."/>
            <person name="Han B."/>
            <person name="Choisne N."/>
            <person name="Demange N."/>
            <person name="Orjeda G."/>
            <person name="Samain S."/>
            <person name="Cattolico L."/>
            <person name="Pelletier E."/>
            <person name="Couloux A."/>
            <person name="Segurens B."/>
            <person name="Wincker P."/>
            <person name="D'Hont A."/>
            <person name="Scarpelli C."/>
            <person name="Weissenbach J."/>
            <person name="Salanoubat M."/>
            <person name="Quetier F."/>
            <person name="Yu Y."/>
            <person name="Kim H.R."/>
            <person name="Rambo T."/>
            <person name="Currie J."/>
            <person name="Collura K."/>
            <person name="Luo M."/>
            <person name="Yang T."/>
            <person name="Ammiraju J.S.S."/>
            <person name="Engler F."/>
            <person name="Soderlund C."/>
            <person name="Wing R.A."/>
            <person name="Palmer L.E."/>
            <person name="de la Bastide M."/>
            <person name="Spiegel L."/>
            <person name="Nascimento L."/>
            <person name="Zutavern T."/>
            <person name="O'Shaughnessy A."/>
            <person name="Dike S."/>
            <person name="Dedhia N."/>
            <person name="Preston R."/>
            <person name="Balija V."/>
            <person name="McCombie W.R."/>
            <person name="Chow T."/>
            <person name="Chen H."/>
            <person name="Chung M."/>
            <person name="Chen C."/>
            <person name="Shaw J."/>
            <person name="Wu H."/>
            <person name="Hsiao K."/>
            <person name="Chao Y."/>
            <person name="Chu M."/>
            <person name="Cheng C."/>
            <person name="Hour A."/>
            <person name="Lee P."/>
            <person name="Lin S."/>
            <person name="Lin Y."/>
            <person name="Liou J."/>
            <person name="Liu S."/>
            <person name="Hsing Y."/>
            <person name="Raghuvanshi S."/>
            <person name="Mohanty A."/>
            <person name="Bharti A.K."/>
            <person name="Gaur A."/>
            <person name="Gupta V."/>
            <person name="Kumar D."/>
            <person name="Ravi V."/>
            <person name="Vij S."/>
            <person name="Kapur A."/>
            <person name="Khurana P."/>
            <person name="Khurana P."/>
            <person name="Khurana J.P."/>
            <person name="Tyagi A.K."/>
            <person name="Gaikwad K."/>
            <person name="Singh A."/>
            <person name="Dalal V."/>
            <person name="Srivastava S."/>
            <person name="Dixit A."/>
            <person name="Pal A.K."/>
            <person name="Ghazi I.A."/>
            <person name="Yadav M."/>
            <person name="Pandit A."/>
            <person name="Bhargava A."/>
            <person name="Sureshbabu K."/>
            <person name="Batra K."/>
            <person name="Sharma T.R."/>
            <person name="Mohapatra T."/>
            <person name="Singh N.K."/>
            <person name="Messing J."/>
            <person name="Nelson A.B."/>
            <person name="Fuks G."/>
            <person name="Kavchok S."/>
            <person name="Keizer G."/>
            <person name="Linton E."/>
            <person name="Llaca V."/>
            <person name="Song R."/>
            <person name="Tanyolac B."/>
            <person name="Young S."/>
            <person name="Ho-Il K."/>
            <person name="Hahn J.H."/>
            <person name="Sangsakoo G."/>
            <person name="Vanavichit A."/>
            <person name="de Mattos Luiz.A.T."/>
            <person name="Zimmer P.D."/>
            <person name="Malone G."/>
            <person name="Dellagostin O."/>
            <person name="de Oliveira A.C."/>
            <person name="Bevan M."/>
            <person name="Bancroft I."/>
            <person name="Minx P."/>
            <person name="Cordum H."/>
            <person name="Wilson R."/>
            <person name="Cheng Z."/>
            <person name="Jin W."/>
            <person name="Jiang J."/>
            <person name="Leong S.A."/>
            <person name="Iwama H."/>
            <person name="Gojobori T."/>
            <person name="Itoh T."/>
            <person name="Niimura Y."/>
            <person name="Fujii Y."/>
            <person name="Habara T."/>
            <person name="Sakai H."/>
            <person name="Sato Y."/>
            <person name="Wilson G."/>
            <person name="Kumar K."/>
            <person name="McCouch S."/>
            <person name="Juretic N."/>
            <person name="Hoen D."/>
            <person name="Wright S."/>
            <person name="Bruskiewich R."/>
            <person name="Bureau T."/>
            <person name="Miyao A."/>
            <person name="Hirochika H."/>
            <person name="Nishikawa T."/>
            <person name="Kadowaki K."/>
            <person name="Sugiura M."/>
            <person name="Burr B."/>
            <person name="Sasaki T."/>
        </authorList>
    </citation>
    <scope>NUCLEOTIDE SEQUENCE [LARGE SCALE GENOMIC DNA]</scope>
    <source>
        <strain evidence="3">cv. Nipponbare</strain>
    </source>
</reference>
<feature type="region of interest" description="Disordered" evidence="1">
    <location>
        <begin position="42"/>
        <end position="68"/>
    </location>
</feature>
<name>A0A0P0W8L6_ORYSJ</name>
<dbReference type="InParanoid" id="A0A0P0W8L6"/>
<protein>
    <submittedName>
        <fullName evidence="2">Os04g0307701 protein</fullName>
    </submittedName>
</protein>
<dbReference type="AlphaFoldDB" id="A0A0P0W8L6"/>
<evidence type="ECO:0000313" key="2">
    <source>
        <dbReference type="EMBL" id="BAS88502.1"/>
    </source>
</evidence>
<dbReference type="PaxDb" id="39947-A0A0P0W8L6"/>
<dbReference type="Proteomes" id="UP000059680">
    <property type="component" value="Chromosome 4"/>
</dbReference>
<evidence type="ECO:0000313" key="3">
    <source>
        <dbReference type="Proteomes" id="UP000059680"/>
    </source>
</evidence>
<proteinExistence type="predicted"/>
<organism evidence="2 3">
    <name type="scientific">Oryza sativa subsp. japonica</name>
    <name type="common">Rice</name>
    <dbReference type="NCBI Taxonomy" id="39947"/>
    <lineage>
        <taxon>Eukaryota</taxon>
        <taxon>Viridiplantae</taxon>
        <taxon>Streptophyta</taxon>
        <taxon>Embryophyta</taxon>
        <taxon>Tracheophyta</taxon>
        <taxon>Spermatophyta</taxon>
        <taxon>Magnoliopsida</taxon>
        <taxon>Liliopsida</taxon>
        <taxon>Poales</taxon>
        <taxon>Poaceae</taxon>
        <taxon>BOP clade</taxon>
        <taxon>Oryzoideae</taxon>
        <taxon>Oryzeae</taxon>
        <taxon>Oryzinae</taxon>
        <taxon>Oryza</taxon>
        <taxon>Oryza sativa</taxon>
    </lineage>
</organism>
<dbReference type="EMBL" id="AP014960">
    <property type="protein sequence ID" value="BAS88502.1"/>
    <property type="molecule type" value="Genomic_DNA"/>
</dbReference>
<keyword evidence="3" id="KW-1185">Reference proteome</keyword>
<reference evidence="2 3" key="2">
    <citation type="journal article" date="2013" name="Plant Cell Physiol.">
        <title>Rice Annotation Project Database (RAP-DB): an integrative and interactive database for rice genomics.</title>
        <authorList>
            <person name="Sakai H."/>
            <person name="Lee S.S."/>
            <person name="Tanaka T."/>
            <person name="Numa H."/>
            <person name="Kim J."/>
            <person name="Kawahara Y."/>
            <person name="Wakimoto H."/>
            <person name="Yang C.C."/>
            <person name="Iwamoto M."/>
            <person name="Abe T."/>
            <person name="Yamada Y."/>
            <person name="Muto A."/>
            <person name="Inokuchi H."/>
            <person name="Ikemura T."/>
            <person name="Matsumoto T."/>
            <person name="Sasaki T."/>
            <person name="Itoh T."/>
        </authorList>
    </citation>
    <scope>NUCLEOTIDE SEQUENCE [LARGE SCALE GENOMIC DNA]</scope>
    <source>
        <strain evidence="3">cv. Nipponbare</strain>
    </source>
</reference>
<reference evidence="2 3" key="3">
    <citation type="journal article" date="2013" name="Rice">
        <title>Improvement of the Oryza sativa Nipponbare reference genome using next generation sequence and optical map data.</title>
        <authorList>
            <person name="Kawahara Y."/>
            <person name="de la Bastide M."/>
            <person name="Hamilton J.P."/>
            <person name="Kanamori H."/>
            <person name="McCombie W.R."/>
            <person name="Ouyang S."/>
            <person name="Schwartz D.C."/>
            <person name="Tanaka T."/>
            <person name="Wu J."/>
            <person name="Zhou S."/>
            <person name="Childs K.L."/>
            <person name="Davidson R.M."/>
            <person name="Lin H."/>
            <person name="Quesada-Ocampo L."/>
            <person name="Vaillancourt B."/>
            <person name="Sakai H."/>
            <person name="Lee S.S."/>
            <person name="Kim J."/>
            <person name="Numa H."/>
            <person name="Itoh T."/>
            <person name="Buell C.R."/>
            <person name="Matsumoto T."/>
        </authorList>
    </citation>
    <scope>NUCLEOTIDE SEQUENCE [LARGE SCALE GENOMIC DNA]</scope>
    <source>
        <strain evidence="3">cv. Nipponbare</strain>
    </source>
</reference>
<sequence length="124" mass="13697">MVAATPTQRVGTPWPYARWSLGGRDASAHSLVLVPARVLCSGKGGETSLQRHHPPRTLEQVGTADGDRSHANFFHTHDDMDALPHLLRDDVHMATARPSEATPTRCRAIQKASKQQGRKTYHAW</sequence>
<accession>A0A0P0W8L6</accession>
<gene>
    <name evidence="2" type="ordered locus">Os04g0307701</name>
    <name evidence="2" type="ORF">OSNPB_040307701</name>
</gene>
<evidence type="ECO:0000256" key="1">
    <source>
        <dbReference type="SAM" id="MobiDB-lite"/>
    </source>
</evidence>